<feature type="region of interest" description="Disordered" evidence="2">
    <location>
        <begin position="164"/>
        <end position="190"/>
    </location>
</feature>
<feature type="region of interest" description="Disordered" evidence="2">
    <location>
        <begin position="259"/>
        <end position="296"/>
    </location>
</feature>
<feature type="region of interest" description="Disordered" evidence="2">
    <location>
        <begin position="748"/>
        <end position="770"/>
    </location>
</feature>
<feature type="compositionally biased region" description="Polar residues" evidence="2">
    <location>
        <begin position="349"/>
        <end position="358"/>
    </location>
</feature>
<feature type="compositionally biased region" description="Polar residues" evidence="2">
    <location>
        <begin position="169"/>
        <end position="183"/>
    </location>
</feature>
<feature type="coiled-coil region" evidence="1">
    <location>
        <begin position="214"/>
        <end position="255"/>
    </location>
</feature>
<feature type="compositionally biased region" description="Basic residues" evidence="2">
    <location>
        <begin position="1009"/>
        <end position="1019"/>
    </location>
</feature>
<feature type="region of interest" description="Disordered" evidence="2">
    <location>
        <begin position="343"/>
        <end position="449"/>
    </location>
</feature>
<evidence type="ECO:0000313" key="4">
    <source>
        <dbReference type="Proteomes" id="UP001488838"/>
    </source>
</evidence>
<feature type="region of interest" description="Disordered" evidence="2">
    <location>
        <begin position="1244"/>
        <end position="1263"/>
    </location>
</feature>
<feature type="compositionally biased region" description="Polar residues" evidence="2">
    <location>
        <begin position="429"/>
        <end position="440"/>
    </location>
</feature>
<sequence>MEARSREMDTWEHLKQKGIPALPDERFVLMAAILLCVIPVSTWRSASLCQNLARLTHLHVSPVLHCSEQSVLQALICLAKHWLDTDSSSSHVMRQTFSIYSILQGGPQILEKINKKVNLKKIMYLSSWRLEIDKSHSPKSSQGSLPRGKSKVLLPPSRFRKEEMGRCQCKNSSSNLKGNMTSPETKDHDARRIEHPTPEKIEEIDFKWNIMKILEDLKQEVKNCHKEIEITSKKVEEMDKSLKDTQEKQEKAIKQNLHLVMNGDRHRDPHWSARLSSQGPKEEQKEGEHEQGSQDREGVGCSILLVSSSLDSGDVMLPFRLLEEFLHWRLPISSTLDETPQHFLDRTPQHSLGRTSQHSLDRAPQPSLGRAPQQCNRAIWSSQDPGGKGPTAVGGRGGVPWNTEDPAAEAGGGAVLSSRTGRLARSRKFQQAVSPLSSPSPNIPARSGAPRVHMHHLQHLEEEQHPLKEPSPEISAEPIGKMAAKRNPGVTAFTIITNLVNYTSLIMDQLIMFTRRFQEASIVVNAGSVTLSMAYAGVQFVFSLVDTTNRKERAGGQVQEGEYPNRLDPKNPLYAEETSPSVIVNGFSERLRASHIQRIRPHSENLVGSRARSVPVQLPMSKENQAQAFLHGKQTVVWRGDGTFLHNEDAGSPGLSASTPNGITLYTKQQWALLNKQRDPSSGVGWRYRRRPTLEHRTEPPKIQMRSRRTKKMMKDCEGCYHPLIQGVGSNESLPRPVGLRLNEHESTNRLVREGPKSSQVSMPHGKSKVFPTSSRSKKFIYMMDYIDGFAATPASPMITVAKQQEVDLRGPRGQAEDERPWQLRDRHHEGRVNKLETTSAEEWIKKWHIYTTEYYSPVKKSDIIKFAVYANEYINSVSAATTAATATVDIVQEGEYPNRLNPKNPVYAEETSPSVIVNDFSERIRASHIQRIRPHSENLNLHLAMDGDRERNPHRNTGLNSLGPNEKQKEREREQRRQDQRKPSSHDGWRYRWRPTLEHRTEPSKVQMRSRKRKKMKKEIRTARDVGSQVDGVAQIKDRIVSLVLRLKVRHVGTAHRPTLIQAACDHHMIRVEAKKELFVSESIRFRDRGSRMLAPFSRCAGRNIWNWGDILGGMEIYCNGKFLKSMKVILKRTPRQSAFPALWEVPVPSPSLQVQEAAVLIPTLCWHLEFIPFGCFRLAPPPAIPASIQRAIGGVSLLRTRGRGPASDPIDSQVSLHCWLHPASAPASHPSFHPEDLRRGEFASGLRQGPGEEELGLSPTL</sequence>
<feature type="compositionally biased region" description="Polar residues" evidence="2">
    <location>
        <begin position="373"/>
        <end position="384"/>
    </location>
</feature>
<evidence type="ECO:0000256" key="1">
    <source>
        <dbReference type="SAM" id="Coils"/>
    </source>
</evidence>
<keyword evidence="4" id="KW-1185">Reference proteome</keyword>
<protein>
    <submittedName>
        <fullName evidence="3">Uncharacterized protein</fullName>
    </submittedName>
</protein>
<comment type="caution">
    <text evidence="3">The sequence shown here is derived from an EMBL/GenBank/DDBJ whole genome shotgun (WGS) entry which is preliminary data.</text>
</comment>
<feature type="compositionally biased region" description="Basic and acidic residues" evidence="2">
    <location>
        <begin position="280"/>
        <end position="296"/>
    </location>
</feature>
<feature type="region of interest" description="Disordered" evidence="2">
    <location>
        <begin position="946"/>
        <end position="1024"/>
    </location>
</feature>
<feature type="compositionally biased region" description="Basic and acidic residues" evidence="2">
    <location>
        <begin position="967"/>
        <end position="1004"/>
    </location>
</feature>
<evidence type="ECO:0000313" key="3">
    <source>
        <dbReference type="EMBL" id="KAK7815614.1"/>
    </source>
</evidence>
<proteinExistence type="predicted"/>
<organism evidence="3 4">
    <name type="scientific">Myodes glareolus</name>
    <name type="common">Bank vole</name>
    <name type="synonym">Clethrionomys glareolus</name>
    <dbReference type="NCBI Taxonomy" id="447135"/>
    <lineage>
        <taxon>Eukaryota</taxon>
        <taxon>Metazoa</taxon>
        <taxon>Chordata</taxon>
        <taxon>Craniata</taxon>
        <taxon>Vertebrata</taxon>
        <taxon>Euteleostomi</taxon>
        <taxon>Mammalia</taxon>
        <taxon>Eutheria</taxon>
        <taxon>Euarchontoglires</taxon>
        <taxon>Glires</taxon>
        <taxon>Rodentia</taxon>
        <taxon>Myomorpha</taxon>
        <taxon>Muroidea</taxon>
        <taxon>Cricetidae</taxon>
        <taxon>Arvicolinae</taxon>
        <taxon>Myodes</taxon>
    </lineage>
</organism>
<dbReference type="AlphaFoldDB" id="A0AAW0IM59"/>
<keyword evidence="1" id="KW-0175">Coiled coil</keyword>
<evidence type="ECO:0000256" key="2">
    <source>
        <dbReference type="SAM" id="MobiDB-lite"/>
    </source>
</evidence>
<dbReference type="Proteomes" id="UP001488838">
    <property type="component" value="Unassembled WGS sequence"/>
</dbReference>
<name>A0AAW0IM59_MYOGA</name>
<feature type="region of interest" description="Disordered" evidence="2">
    <location>
        <begin position="553"/>
        <end position="572"/>
    </location>
</feature>
<feature type="compositionally biased region" description="Gly residues" evidence="2">
    <location>
        <begin position="386"/>
        <end position="398"/>
    </location>
</feature>
<dbReference type="EMBL" id="JBBHLL010000111">
    <property type="protein sequence ID" value="KAK7815614.1"/>
    <property type="molecule type" value="Genomic_DNA"/>
</dbReference>
<accession>A0AAW0IM59</accession>
<gene>
    <name evidence="3" type="ORF">U0070_006255</name>
</gene>
<reference evidence="3 4" key="1">
    <citation type="journal article" date="2023" name="bioRxiv">
        <title>Conserved and derived expression patterns and positive selection on dental genes reveal complex evolutionary context of ever-growing rodent molars.</title>
        <authorList>
            <person name="Calamari Z.T."/>
            <person name="Song A."/>
            <person name="Cohen E."/>
            <person name="Akter M."/>
            <person name="Roy R.D."/>
            <person name="Hallikas O."/>
            <person name="Christensen M.M."/>
            <person name="Li P."/>
            <person name="Marangoni P."/>
            <person name="Jernvall J."/>
            <person name="Klein O.D."/>
        </authorList>
    </citation>
    <scope>NUCLEOTIDE SEQUENCE [LARGE SCALE GENOMIC DNA]</scope>
    <source>
        <strain evidence="3">V071</strain>
    </source>
</reference>